<sequence>MKHHTSLAALCLALAAAPALADDDCDVPVQHWQPRDAVLQHAARQGWQVQRLKIDDGCYEIRGLDAQGRAFKARLDPETLRVLKMKRRDRERRRERGQTE</sequence>
<dbReference type="Pfam" id="PF13670">
    <property type="entry name" value="PepSY_2"/>
    <property type="match status" value="1"/>
</dbReference>
<reference evidence="3 4" key="1">
    <citation type="submission" date="2018-09" db="EMBL/GenBank/DDBJ databases">
        <title>Genome comparison of Alicycliphilus sp. BQ1, a polyurethanolytic bacterium, with its closest phylogenetic relatives Alicycliphilus denitrificans BC and K601, unable to attack polyurethane.</title>
        <authorList>
            <person name="Loza-Tavera H."/>
            <person name="Lozano L."/>
            <person name="Cevallos M."/>
            <person name="Maya-Lucas O."/>
            <person name="Garcia-Mena J."/>
            <person name="Hernandez J."/>
        </authorList>
    </citation>
    <scope>NUCLEOTIDE SEQUENCE [LARGE SCALE GENOMIC DNA]</scope>
    <source>
        <strain evidence="3 4">BQ1</strain>
    </source>
</reference>
<dbReference type="RefSeq" id="WP_094439577.1">
    <property type="nucleotide sequence ID" value="NZ_NKDB02000003.1"/>
</dbReference>
<protein>
    <submittedName>
        <fullName evidence="3">PepSY domain-containing protein</fullName>
    </submittedName>
</protein>
<feature type="signal peptide" evidence="1">
    <location>
        <begin position="1"/>
        <end position="21"/>
    </location>
</feature>
<dbReference type="InterPro" id="IPR025711">
    <property type="entry name" value="PepSY"/>
</dbReference>
<evidence type="ECO:0000259" key="2">
    <source>
        <dbReference type="Pfam" id="PF13670"/>
    </source>
</evidence>
<evidence type="ECO:0000313" key="3">
    <source>
        <dbReference type="EMBL" id="RKJ95565.1"/>
    </source>
</evidence>
<keyword evidence="1" id="KW-0732">Signal</keyword>
<dbReference type="EMBL" id="NKDB02000003">
    <property type="protein sequence ID" value="RKJ95565.1"/>
    <property type="molecule type" value="Genomic_DNA"/>
</dbReference>
<dbReference type="AlphaFoldDB" id="A0A3R7ECN3"/>
<feature type="domain" description="PepSY" evidence="2">
    <location>
        <begin position="8"/>
        <end position="86"/>
    </location>
</feature>
<feature type="chain" id="PRO_5018529615" evidence="1">
    <location>
        <begin position="22"/>
        <end position="100"/>
    </location>
</feature>
<evidence type="ECO:0000313" key="4">
    <source>
        <dbReference type="Proteomes" id="UP000216225"/>
    </source>
</evidence>
<comment type="caution">
    <text evidence="3">The sequence shown here is derived from an EMBL/GenBank/DDBJ whole genome shotgun (WGS) entry which is preliminary data.</text>
</comment>
<gene>
    <name evidence="3" type="ORF">CE154_016665</name>
</gene>
<evidence type="ECO:0000256" key="1">
    <source>
        <dbReference type="SAM" id="SignalP"/>
    </source>
</evidence>
<proteinExistence type="predicted"/>
<accession>A0A3R7ECN3</accession>
<name>A0A3R7ECN3_9BURK</name>
<dbReference type="Proteomes" id="UP000216225">
    <property type="component" value="Unassembled WGS sequence"/>
</dbReference>
<organism evidence="3 4">
    <name type="scientific">Alicycliphilus denitrificans</name>
    <dbReference type="NCBI Taxonomy" id="179636"/>
    <lineage>
        <taxon>Bacteria</taxon>
        <taxon>Pseudomonadati</taxon>
        <taxon>Pseudomonadota</taxon>
        <taxon>Betaproteobacteria</taxon>
        <taxon>Burkholderiales</taxon>
        <taxon>Comamonadaceae</taxon>
        <taxon>Alicycliphilus</taxon>
    </lineage>
</organism>